<reference evidence="1 2" key="1">
    <citation type="journal article" date="2018" name="Int. J. Syst. Evol. Microbiol.">
        <title>Methylomusa anaerophila gen. nov., sp. nov., an anaerobic methanol-utilizing bacterium isolated from a microbial fuel cell.</title>
        <authorList>
            <person name="Amano N."/>
            <person name="Yamamuro A."/>
            <person name="Miyahara M."/>
            <person name="Kouzuma A."/>
            <person name="Abe T."/>
            <person name="Watanabe K."/>
        </authorList>
    </citation>
    <scope>NUCLEOTIDE SEQUENCE [LARGE SCALE GENOMIC DNA]</scope>
    <source>
        <strain evidence="1 2">MMFC1</strain>
    </source>
</reference>
<evidence type="ECO:0008006" key="3">
    <source>
        <dbReference type="Google" id="ProtNLM"/>
    </source>
</evidence>
<evidence type="ECO:0000313" key="1">
    <source>
        <dbReference type="EMBL" id="BBB92545.1"/>
    </source>
</evidence>
<evidence type="ECO:0000313" key="2">
    <source>
        <dbReference type="Proteomes" id="UP000276437"/>
    </source>
</evidence>
<dbReference type="Pfam" id="PF08843">
    <property type="entry name" value="AbiEii"/>
    <property type="match status" value="1"/>
</dbReference>
<dbReference type="EMBL" id="AP018449">
    <property type="protein sequence ID" value="BBB92545.1"/>
    <property type="molecule type" value="Genomic_DNA"/>
</dbReference>
<dbReference type="InterPro" id="IPR014942">
    <property type="entry name" value="AbiEii"/>
</dbReference>
<proteinExistence type="predicted"/>
<protein>
    <recommendedName>
        <fullName evidence="3">Nucleotidyl transferase AbiEii toxin, Type IV TA system</fullName>
    </recommendedName>
</protein>
<keyword evidence="2" id="KW-1185">Reference proteome</keyword>
<dbReference type="Proteomes" id="UP000276437">
    <property type="component" value="Chromosome"/>
</dbReference>
<organism evidence="1 2">
    <name type="scientific">Methylomusa anaerophila</name>
    <dbReference type="NCBI Taxonomy" id="1930071"/>
    <lineage>
        <taxon>Bacteria</taxon>
        <taxon>Bacillati</taxon>
        <taxon>Bacillota</taxon>
        <taxon>Negativicutes</taxon>
        <taxon>Selenomonadales</taxon>
        <taxon>Sporomusaceae</taxon>
        <taxon>Methylomusa</taxon>
    </lineage>
</organism>
<dbReference type="AlphaFoldDB" id="A0A348AN97"/>
<sequence>MYPGIRVGLKAKYPPLDVPLSVDVTTDDRITPREVEYTFRLMFDERTINILAYNLETVLAEKIETVLSRSIANTRPRDFYDIYILHTLRKGECNPSVLKEALANTAERRGSRHILQEHATILDAIQSSDTLQGFWTKYQKEFNYAQDIAFDDTLHCIREMMKGICE</sequence>
<gene>
    <name evidence="1" type="ORF">MAMMFC1_03240</name>
</gene>
<dbReference type="KEGG" id="mana:MAMMFC1_03240"/>
<name>A0A348AN97_9FIRM</name>
<accession>A0A348AN97</accession>